<protein>
    <submittedName>
        <fullName evidence="2">Uncharacterized protein</fullName>
    </submittedName>
</protein>
<gene>
    <name evidence="2" type="ORF">BSTOLATCC_MIC20695</name>
</gene>
<evidence type="ECO:0000313" key="3">
    <source>
        <dbReference type="Proteomes" id="UP001162131"/>
    </source>
</evidence>
<evidence type="ECO:0000313" key="2">
    <source>
        <dbReference type="EMBL" id="CAG9318215.1"/>
    </source>
</evidence>
<name>A0AAU9IVZ5_9CILI</name>
<sequence length="194" mass="22122">MGCGNNKQRAQDIGIPIQPTVMFVDIEKADANAFFDDVMFLPPSNSPPINNPQEEIDVSRYTEHISMKKEDLENSEEYLHRHDIGKVDEDEEARVVKVARKLEDSIDAKISKYPRKLAPIPNAPVPTTYTQFPLKQQKPKEQAPKKKIVFDIKGDPGFNFDFLDQIQQEKKPSPKNHIDSLIKDLESSSRSYAL</sequence>
<organism evidence="2 3">
    <name type="scientific">Blepharisma stoltei</name>
    <dbReference type="NCBI Taxonomy" id="1481888"/>
    <lineage>
        <taxon>Eukaryota</taxon>
        <taxon>Sar</taxon>
        <taxon>Alveolata</taxon>
        <taxon>Ciliophora</taxon>
        <taxon>Postciliodesmatophora</taxon>
        <taxon>Heterotrichea</taxon>
        <taxon>Heterotrichida</taxon>
        <taxon>Blepharismidae</taxon>
        <taxon>Blepharisma</taxon>
    </lineage>
</organism>
<dbReference type="Proteomes" id="UP001162131">
    <property type="component" value="Unassembled WGS sequence"/>
</dbReference>
<accession>A0AAU9IVZ5</accession>
<dbReference type="AlphaFoldDB" id="A0AAU9IVZ5"/>
<keyword evidence="3" id="KW-1185">Reference proteome</keyword>
<comment type="caution">
    <text evidence="2">The sequence shown here is derived from an EMBL/GenBank/DDBJ whole genome shotgun (WGS) entry which is preliminary data.</text>
</comment>
<proteinExistence type="predicted"/>
<reference evidence="2" key="1">
    <citation type="submission" date="2021-09" db="EMBL/GenBank/DDBJ databases">
        <authorList>
            <consortium name="AG Swart"/>
            <person name="Singh M."/>
            <person name="Singh A."/>
            <person name="Seah K."/>
            <person name="Emmerich C."/>
        </authorList>
    </citation>
    <scope>NUCLEOTIDE SEQUENCE</scope>
    <source>
        <strain evidence="2">ATCC30299</strain>
    </source>
</reference>
<feature type="region of interest" description="Disordered" evidence="1">
    <location>
        <begin position="169"/>
        <end position="194"/>
    </location>
</feature>
<evidence type="ECO:0000256" key="1">
    <source>
        <dbReference type="SAM" id="MobiDB-lite"/>
    </source>
</evidence>
<feature type="compositionally biased region" description="Basic and acidic residues" evidence="1">
    <location>
        <begin position="169"/>
        <end position="187"/>
    </location>
</feature>
<dbReference type="EMBL" id="CAJZBQ010000020">
    <property type="protein sequence ID" value="CAG9318215.1"/>
    <property type="molecule type" value="Genomic_DNA"/>
</dbReference>